<evidence type="ECO:0000313" key="7">
    <source>
        <dbReference type="Proteomes" id="UP000619545"/>
    </source>
</evidence>
<evidence type="ECO:0000256" key="4">
    <source>
        <dbReference type="RuleBase" id="RU000668"/>
    </source>
</evidence>
<evidence type="ECO:0000313" key="6">
    <source>
        <dbReference type="EMBL" id="HII70930.1"/>
    </source>
</evidence>
<proteinExistence type="inferred from homology"/>
<comment type="similarity">
    <text evidence="3 4">Belongs to the eukaryotic ribosomal protein eS1 family.</text>
</comment>
<dbReference type="InterPro" id="IPR030838">
    <property type="entry name" value="Ribosomal_eS1_arc"/>
</dbReference>
<dbReference type="PANTHER" id="PTHR11830">
    <property type="entry name" value="40S RIBOSOMAL PROTEIN S3A"/>
    <property type="match status" value="1"/>
</dbReference>
<dbReference type="AlphaFoldDB" id="A0A832TA91"/>
<evidence type="ECO:0000256" key="1">
    <source>
        <dbReference type="ARBA" id="ARBA00022980"/>
    </source>
</evidence>
<keyword evidence="1 3" id="KW-0689">Ribosomal protein</keyword>
<comment type="caution">
    <text evidence="6">The sequence shown here is derived from an EMBL/GenBank/DDBJ whole genome shotgun (WGS) entry which is preliminary data.</text>
</comment>
<dbReference type="GO" id="GO:0006412">
    <property type="term" value="P:translation"/>
    <property type="evidence" value="ECO:0007669"/>
    <property type="project" value="UniProtKB-UniRule"/>
</dbReference>
<dbReference type="RefSeq" id="WP_011019829.1">
    <property type="nucleotide sequence ID" value="NZ_DUJS01000004.1"/>
</dbReference>
<dbReference type="SMART" id="SM01397">
    <property type="entry name" value="Ribosomal_S3Ae"/>
    <property type="match status" value="1"/>
</dbReference>
<accession>A0A832TA91</accession>
<dbReference type="Pfam" id="PF01015">
    <property type="entry name" value="Ribosomal_S3Ae"/>
    <property type="match status" value="1"/>
</dbReference>
<keyword evidence="2 3" id="KW-0687">Ribonucleoprotein</keyword>
<dbReference type="GeneID" id="1478056"/>
<dbReference type="HAMAP" id="MF_00359">
    <property type="entry name" value="Ribosomal_eS1"/>
    <property type="match status" value="1"/>
</dbReference>
<sequence>MVRDKWKDKVWYTILAPDMFDNVEVGETPADDPEKVIGRVLETTLGDVLDDITKHHIKVFFRIYDVEGTTAYSKFEGHRLMRDYVRSLVRRGTSRIDGVIDVVTKDGYKVRVAGLAFTTRRAKTSQQRAIRKEMFKVIEENAKECDFDEFIRRCLSISEEESIPEQIKEAGRKIYPIRQAEIRKTEVLEEPNGLPPYEAVGDRATPELASY</sequence>
<organism evidence="6 7">
    <name type="scientific">Methanopyrus kandleri</name>
    <dbReference type="NCBI Taxonomy" id="2320"/>
    <lineage>
        <taxon>Archaea</taxon>
        <taxon>Methanobacteriati</taxon>
        <taxon>Methanobacteriota</taxon>
        <taxon>Methanomada group</taxon>
        <taxon>Methanopyri</taxon>
        <taxon>Methanopyrales</taxon>
        <taxon>Methanopyraceae</taxon>
        <taxon>Methanopyrus</taxon>
    </lineage>
</organism>
<dbReference type="PROSITE" id="PS01191">
    <property type="entry name" value="RIBOSOMAL_S3AE"/>
    <property type="match status" value="1"/>
</dbReference>
<dbReference type="GO" id="GO:1990904">
    <property type="term" value="C:ribonucleoprotein complex"/>
    <property type="evidence" value="ECO:0007669"/>
    <property type="project" value="UniProtKB-KW"/>
</dbReference>
<dbReference type="SMR" id="A0A832TA91"/>
<reference evidence="6" key="1">
    <citation type="journal article" date="2020" name="bioRxiv">
        <title>A rank-normalized archaeal taxonomy based on genome phylogeny resolves widespread incomplete and uneven classifications.</title>
        <authorList>
            <person name="Rinke C."/>
            <person name="Chuvochina M."/>
            <person name="Mussig A.J."/>
            <person name="Chaumeil P.-A."/>
            <person name="Waite D.W."/>
            <person name="Whitman W.B."/>
            <person name="Parks D.H."/>
            <person name="Hugenholtz P."/>
        </authorList>
    </citation>
    <scope>NUCLEOTIDE SEQUENCE</scope>
    <source>
        <strain evidence="6">UBA8853</strain>
    </source>
</reference>
<dbReference type="EMBL" id="DUJS01000004">
    <property type="protein sequence ID" value="HII70930.1"/>
    <property type="molecule type" value="Genomic_DNA"/>
</dbReference>
<dbReference type="OMA" id="TRFKGHE"/>
<dbReference type="NCBIfam" id="NF003142">
    <property type="entry name" value="PRK04057.1"/>
    <property type="match status" value="1"/>
</dbReference>
<dbReference type="GO" id="GO:0005840">
    <property type="term" value="C:ribosome"/>
    <property type="evidence" value="ECO:0007669"/>
    <property type="project" value="UniProtKB-KW"/>
</dbReference>
<dbReference type="Proteomes" id="UP000619545">
    <property type="component" value="Unassembled WGS sequence"/>
</dbReference>
<dbReference type="InterPro" id="IPR018281">
    <property type="entry name" value="Ribosomal_eS1_CS"/>
</dbReference>
<evidence type="ECO:0000256" key="5">
    <source>
        <dbReference type="SAM" id="MobiDB-lite"/>
    </source>
</evidence>
<dbReference type="InterPro" id="IPR001593">
    <property type="entry name" value="Ribosomal_eS1"/>
</dbReference>
<evidence type="ECO:0000256" key="3">
    <source>
        <dbReference type="HAMAP-Rule" id="MF_00359"/>
    </source>
</evidence>
<protein>
    <recommendedName>
        <fullName evidence="3">Small ribosomal subunit protein eS1</fullName>
    </recommendedName>
</protein>
<feature type="region of interest" description="Disordered" evidence="5">
    <location>
        <begin position="192"/>
        <end position="211"/>
    </location>
</feature>
<dbReference type="GO" id="GO:0003735">
    <property type="term" value="F:structural constituent of ribosome"/>
    <property type="evidence" value="ECO:0007669"/>
    <property type="project" value="InterPro"/>
</dbReference>
<evidence type="ECO:0000256" key="2">
    <source>
        <dbReference type="ARBA" id="ARBA00023274"/>
    </source>
</evidence>
<name>A0A832TA91_9EURY</name>
<gene>
    <name evidence="3" type="primary">rps3ae</name>
    <name evidence="6" type="ORF">HA336_06850</name>
</gene>